<comment type="caution">
    <text evidence="3">The sequence shown here is derived from an EMBL/GenBank/DDBJ whole genome shotgun (WGS) entry which is preliminary data.</text>
</comment>
<keyword evidence="4" id="KW-1185">Reference proteome</keyword>
<protein>
    <submittedName>
        <fullName evidence="3">Uncharacterized protein</fullName>
    </submittedName>
</protein>
<organism evidence="3 4">
    <name type="scientific">Microtetraspora fusca</name>
    <dbReference type="NCBI Taxonomy" id="1997"/>
    <lineage>
        <taxon>Bacteria</taxon>
        <taxon>Bacillati</taxon>
        <taxon>Actinomycetota</taxon>
        <taxon>Actinomycetes</taxon>
        <taxon>Streptosporangiales</taxon>
        <taxon>Streptosporangiaceae</taxon>
        <taxon>Microtetraspora</taxon>
    </lineage>
</organism>
<dbReference type="Pfam" id="PF18895">
    <property type="entry name" value="T4SS_pilin"/>
    <property type="match status" value="1"/>
</dbReference>
<feature type="transmembrane region" description="Helical" evidence="2">
    <location>
        <begin position="388"/>
        <end position="414"/>
    </location>
</feature>
<evidence type="ECO:0000256" key="2">
    <source>
        <dbReference type="SAM" id="Phobius"/>
    </source>
</evidence>
<dbReference type="InterPro" id="IPR043993">
    <property type="entry name" value="T4SS_pilin"/>
</dbReference>
<evidence type="ECO:0000313" key="3">
    <source>
        <dbReference type="EMBL" id="MFF4772532.1"/>
    </source>
</evidence>
<feature type="compositionally biased region" description="Low complexity" evidence="1">
    <location>
        <begin position="208"/>
        <end position="219"/>
    </location>
</feature>
<reference evidence="3 4" key="1">
    <citation type="submission" date="2024-10" db="EMBL/GenBank/DDBJ databases">
        <title>The Natural Products Discovery Center: Release of the First 8490 Sequenced Strains for Exploring Actinobacteria Biosynthetic Diversity.</title>
        <authorList>
            <person name="Kalkreuter E."/>
            <person name="Kautsar S.A."/>
            <person name="Yang D."/>
            <person name="Bader C.D."/>
            <person name="Teijaro C.N."/>
            <person name="Fluegel L."/>
            <person name="Davis C.M."/>
            <person name="Simpson J.R."/>
            <person name="Lauterbach L."/>
            <person name="Steele A.D."/>
            <person name="Gui C."/>
            <person name="Meng S."/>
            <person name="Li G."/>
            <person name="Viehrig K."/>
            <person name="Ye F."/>
            <person name="Su P."/>
            <person name="Kiefer A.F."/>
            <person name="Nichols A."/>
            <person name="Cepeda A.J."/>
            <person name="Yan W."/>
            <person name="Fan B."/>
            <person name="Jiang Y."/>
            <person name="Adhikari A."/>
            <person name="Zheng C.-J."/>
            <person name="Schuster L."/>
            <person name="Cowan T.M."/>
            <person name="Smanski M.J."/>
            <person name="Chevrette M.G."/>
            <person name="De Carvalho L.P.S."/>
            <person name="Shen B."/>
        </authorList>
    </citation>
    <scope>NUCLEOTIDE SEQUENCE [LARGE SCALE GENOMIC DNA]</scope>
    <source>
        <strain evidence="3 4">NPDC001281</strain>
    </source>
</reference>
<keyword evidence="2" id="KW-1133">Transmembrane helix</keyword>
<feature type="transmembrane region" description="Helical" evidence="2">
    <location>
        <begin position="426"/>
        <end position="445"/>
    </location>
</feature>
<dbReference type="RefSeq" id="WP_387340943.1">
    <property type="nucleotide sequence ID" value="NZ_JBIAXI010000003.1"/>
</dbReference>
<name>A0ABW6V1Q5_MICFU</name>
<keyword evidence="2" id="KW-0812">Transmembrane</keyword>
<accession>A0ABW6V1Q5</accession>
<dbReference type="Proteomes" id="UP001602119">
    <property type="component" value="Unassembled WGS sequence"/>
</dbReference>
<sequence>MESEIHETVPGLSPMDRAERLFQLVACEPYGLAIDGRLAPDLPQRPVPLTELRWLLNGRAVSGTIRDAVWRELATRARSLGQIWVIGAVGVALPELCDLTGRIASGYRASDPDGIALIGGEVLVAFIDAVRTIDLHAPDIGPRLYGLARRAGERARRVAESEPDRPFPVTVSVPPRHLDVVLFDATQKIADPGPELTDAALPLCHATTTSARSRNSSDTQPEFHDPKGGRGTTSGSARISTTDPLASHTPATAQLHSPAGAAKQHSTSRRETTTATRRAKADATAVPAGMATASELASPPTGALEPPSSTAARLESTRAPATTGSRWADRRQRIRRALGGRRGSPFLLVAVVVGAVLVMAATDVFAATGTRAGPPTAPDQLGRVFDNLRNWLISLLAALATLMLTIGGLRYLIAGGDPGEVQKAKAAFKAAAFGYALAVLAPLFVNVLKRVVGG</sequence>
<feature type="compositionally biased region" description="Polar residues" evidence="1">
    <location>
        <begin position="233"/>
        <end position="255"/>
    </location>
</feature>
<evidence type="ECO:0000256" key="1">
    <source>
        <dbReference type="SAM" id="MobiDB-lite"/>
    </source>
</evidence>
<feature type="transmembrane region" description="Helical" evidence="2">
    <location>
        <begin position="345"/>
        <end position="368"/>
    </location>
</feature>
<keyword evidence="2" id="KW-0472">Membrane</keyword>
<dbReference type="EMBL" id="JBIAXI010000003">
    <property type="protein sequence ID" value="MFF4772532.1"/>
    <property type="molecule type" value="Genomic_DNA"/>
</dbReference>
<evidence type="ECO:0000313" key="4">
    <source>
        <dbReference type="Proteomes" id="UP001602119"/>
    </source>
</evidence>
<gene>
    <name evidence="3" type="ORF">ACFY05_06705</name>
</gene>
<feature type="region of interest" description="Disordered" evidence="1">
    <location>
        <begin position="208"/>
        <end position="328"/>
    </location>
</feature>
<proteinExistence type="predicted"/>